<dbReference type="RefSeq" id="WP_091770721.1">
    <property type="nucleotide sequence ID" value="NZ_FNHG01000014.1"/>
</dbReference>
<keyword evidence="5" id="KW-0121">Carboxypeptidase</keyword>
<name>A0A1G9U735_9PROT</name>
<dbReference type="NCBIfam" id="NF005602">
    <property type="entry name" value="PRK07338.1"/>
    <property type="match status" value="1"/>
</dbReference>
<dbReference type="InterPro" id="IPR017150">
    <property type="entry name" value="Pept_M20_glutamate_carboxypep"/>
</dbReference>
<accession>A0A1G9U735</accession>
<feature type="active site" description="Proton acceptor" evidence="3">
    <location>
        <position position="170"/>
    </location>
</feature>
<dbReference type="InterPro" id="IPR050072">
    <property type="entry name" value="Peptidase_M20A"/>
</dbReference>
<feature type="active site" evidence="3">
    <location>
        <position position="109"/>
    </location>
</feature>
<gene>
    <name evidence="5" type="ORF">SAMN04488568_11419</name>
</gene>
<dbReference type="GO" id="GO:0046872">
    <property type="term" value="F:metal ion binding"/>
    <property type="evidence" value="ECO:0007669"/>
    <property type="project" value="UniProtKB-KW"/>
</dbReference>
<dbReference type="SUPFAM" id="SSF53187">
    <property type="entry name" value="Zn-dependent exopeptidases"/>
    <property type="match status" value="1"/>
</dbReference>
<protein>
    <submittedName>
        <fullName evidence="5">Glutamate carboxypeptidase</fullName>
    </submittedName>
</protein>
<evidence type="ECO:0000256" key="3">
    <source>
        <dbReference type="PIRSR" id="PIRSR037238-1"/>
    </source>
</evidence>
<dbReference type="AlphaFoldDB" id="A0A1G9U735"/>
<dbReference type="PANTHER" id="PTHR43808:SF9">
    <property type="entry name" value="BLL0789 PROTEIN"/>
    <property type="match status" value="1"/>
</dbReference>
<dbReference type="InterPro" id="IPR011650">
    <property type="entry name" value="Peptidase_M20_dimer"/>
</dbReference>
<dbReference type="Pfam" id="PF01546">
    <property type="entry name" value="Peptidase_M20"/>
    <property type="match status" value="1"/>
</dbReference>
<dbReference type="OrthoDB" id="9776600at2"/>
<dbReference type="InterPro" id="IPR002933">
    <property type="entry name" value="Peptidase_M20"/>
</dbReference>
<evidence type="ECO:0000256" key="1">
    <source>
        <dbReference type="ARBA" id="ARBA00022723"/>
    </source>
</evidence>
<dbReference type="InterPro" id="IPR036264">
    <property type="entry name" value="Bact_exopeptidase_dim_dom"/>
</dbReference>
<dbReference type="Pfam" id="PF07687">
    <property type="entry name" value="M20_dimer"/>
    <property type="match status" value="1"/>
</dbReference>
<dbReference type="Gene3D" id="3.30.70.360">
    <property type="match status" value="1"/>
</dbReference>
<dbReference type="EMBL" id="FNHG01000014">
    <property type="protein sequence ID" value="SDM55663.1"/>
    <property type="molecule type" value="Genomic_DNA"/>
</dbReference>
<dbReference type="Gene3D" id="3.40.630.10">
    <property type="entry name" value="Zn peptidases"/>
    <property type="match status" value="1"/>
</dbReference>
<dbReference type="PANTHER" id="PTHR43808">
    <property type="entry name" value="ACETYLORNITHINE DEACETYLASE"/>
    <property type="match status" value="1"/>
</dbReference>
<keyword evidence="5" id="KW-0645">Protease</keyword>
<evidence type="ECO:0000259" key="4">
    <source>
        <dbReference type="Pfam" id="PF07687"/>
    </source>
</evidence>
<keyword evidence="6" id="KW-1185">Reference proteome</keyword>
<evidence type="ECO:0000313" key="5">
    <source>
        <dbReference type="EMBL" id="SDM55663.1"/>
    </source>
</evidence>
<dbReference type="SUPFAM" id="SSF55031">
    <property type="entry name" value="Bacterial exopeptidase dimerisation domain"/>
    <property type="match status" value="1"/>
</dbReference>
<organism evidence="5 6">
    <name type="scientific">Maricaulis salignorans</name>
    <dbReference type="NCBI Taxonomy" id="144026"/>
    <lineage>
        <taxon>Bacteria</taxon>
        <taxon>Pseudomonadati</taxon>
        <taxon>Pseudomonadota</taxon>
        <taxon>Alphaproteobacteria</taxon>
        <taxon>Maricaulales</taxon>
        <taxon>Maricaulaceae</taxon>
        <taxon>Maricaulis</taxon>
    </lineage>
</organism>
<dbReference type="STRING" id="144026.SAMN04488568_11419"/>
<evidence type="ECO:0000313" key="6">
    <source>
        <dbReference type="Proteomes" id="UP000199759"/>
    </source>
</evidence>
<dbReference type="PIRSF" id="PIRSF037238">
    <property type="entry name" value="Carboxypeptidase_G2"/>
    <property type="match status" value="1"/>
</dbReference>
<keyword evidence="1" id="KW-0479">Metal-binding</keyword>
<reference evidence="5 6" key="1">
    <citation type="submission" date="2016-10" db="EMBL/GenBank/DDBJ databases">
        <authorList>
            <person name="de Groot N.N."/>
        </authorList>
    </citation>
    <scope>NUCLEOTIDE SEQUENCE [LARGE SCALE GENOMIC DNA]</scope>
    <source>
        <strain evidence="5 6">DSM 16077</strain>
    </source>
</reference>
<sequence>MLNPLELNADERAVLDWVDTRSDAMIETVKAWSAINSGSRNPEGLERMRACLETAFGELDDARIDAVELQPSTVVEPDGRVHEQAYTPSFRCRIRPEAPIRIAMTGHHDTVFPLSSAFQSTTLWDEDTLNGPGVADMKGGILVMLHGLLALQRSPWKDQIGIDVLISPDEEIGSLGSAPVLAEIGARADIGMTYEPALADGSLAGARKGSGNWSLKLSGRAAHAGREHHLGRNALAAACAFGLELDGLNGRREDVTFNLARIDGGGPPNVVPDNAVVRFNIRVKTENDRIWVLAELERLLDMVRIRDGIGAELYGGFTRPPKPMSAANAKMFEWTRAAGSSLGLDIRWQDTGGVCEGNNLWAAGCPNVDTLGVRGADIHSDREIVKLSSLGERAKLSAVMLMKFAQGRFDAREARALVQQQD</sequence>
<keyword evidence="2" id="KW-0378">Hydrolase</keyword>
<dbReference type="GO" id="GO:0004180">
    <property type="term" value="F:carboxypeptidase activity"/>
    <property type="evidence" value="ECO:0007669"/>
    <property type="project" value="UniProtKB-KW"/>
</dbReference>
<evidence type="ECO:0000256" key="2">
    <source>
        <dbReference type="ARBA" id="ARBA00022801"/>
    </source>
</evidence>
<proteinExistence type="predicted"/>
<feature type="domain" description="Peptidase M20 dimerisation" evidence="4">
    <location>
        <begin position="206"/>
        <end position="301"/>
    </location>
</feature>
<dbReference type="Proteomes" id="UP000199759">
    <property type="component" value="Unassembled WGS sequence"/>
</dbReference>